<dbReference type="SUPFAM" id="SSF54452">
    <property type="entry name" value="MHC antigen-recognition domain"/>
    <property type="match status" value="1"/>
</dbReference>
<keyword evidence="1" id="KW-0325">Glycoprotein</keyword>
<dbReference type="GeneTree" id="ENSGT01120000271828"/>
<dbReference type="InterPro" id="IPR011162">
    <property type="entry name" value="MHC_I/II-like_Ag-recog"/>
</dbReference>
<name>A0A3B4C138_PYGNA</name>
<evidence type="ECO:0000313" key="5">
    <source>
        <dbReference type="Proteomes" id="UP001501920"/>
    </source>
</evidence>
<reference evidence="4" key="2">
    <citation type="submission" date="2025-08" db="UniProtKB">
        <authorList>
            <consortium name="Ensembl"/>
        </authorList>
    </citation>
    <scope>IDENTIFICATION</scope>
</reference>
<evidence type="ECO:0000256" key="2">
    <source>
        <dbReference type="RuleBase" id="RU004439"/>
    </source>
</evidence>
<proteinExistence type="inferred from homology"/>
<dbReference type="Pfam" id="PF00129">
    <property type="entry name" value="MHC_I"/>
    <property type="match status" value="1"/>
</dbReference>
<dbReference type="InterPro" id="IPR037055">
    <property type="entry name" value="MHC_I-like_Ag-recog_sf"/>
</dbReference>
<dbReference type="GO" id="GO:0005615">
    <property type="term" value="C:extracellular space"/>
    <property type="evidence" value="ECO:0007669"/>
    <property type="project" value="TreeGrafter"/>
</dbReference>
<keyword evidence="5" id="KW-1185">Reference proteome</keyword>
<protein>
    <recommendedName>
        <fullName evidence="3">MHC class I-like antigen recognition-like domain-containing protein</fullName>
    </recommendedName>
</protein>
<dbReference type="FunFam" id="3.30.500.10:FF:000001">
    <property type="entry name" value="H-2 class I histocompatibility antigen, alpha chain"/>
    <property type="match status" value="1"/>
</dbReference>
<dbReference type="Gene3D" id="3.30.500.10">
    <property type="entry name" value="MHC class I-like antigen recognition-like"/>
    <property type="match status" value="1"/>
</dbReference>
<dbReference type="GO" id="GO:0006955">
    <property type="term" value="P:immune response"/>
    <property type="evidence" value="ECO:0007669"/>
    <property type="project" value="TreeGrafter"/>
</dbReference>
<dbReference type="InterPro" id="IPR050208">
    <property type="entry name" value="MHC_class-I_related"/>
</dbReference>
<sequence length="203" mass="23278">LTPSGQSIVYIPLTSSASHSVQYFYSGVTPGINFPEFTVVGLLDGQQIDYYDSVIRKMIPKTEWMKKSVGEDYWTSQSQILQGQQENFKVNVATAMQRFNQTDAGVHTRGYMQYGYDGEDFISLDLKTLTWTAANAKAVTTKQKWDGLREAARQRAYLENECIEWLQKYVEYGRSSLERKAVMTPHKQILGLTLINIMWHELL</sequence>
<organism evidence="4 5">
    <name type="scientific">Pygocentrus nattereri</name>
    <name type="common">Red-bellied piranha</name>
    <dbReference type="NCBI Taxonomy" id="42514"/>
    <lineage>
        <taxon>Eukaryota</taxon>
        <taxon>Metazoa</taxon>
        <taxon>Chordata</taxon>
        <taxon>Craniata</taxon>
        <taxon>Vertebrata</taxon>
        <taxon>Euteleostomi</taxon>
        <taxon>Actinopterygii</taxon>
        <taxon>Neopterygii</taxon>
        <taxon>Teleostei</taxon>
        <taxon>Ostariophysi</taxon>
        <taxon>Characiformes</taxon>
        <taxon>Characoidei</taxon>
        <taxon>Pygocentrus</taxon>
    </lineage>
</organism>
<dbReference type="PANTHER" id="PTHR16675:SF237">
    <property type="entry name" value="MHC CLASS I ANTIGEN TRANSCRIPT VARIANT 1-RELATED"/>
    <property type="match status" value="1"/>
</dbReference>
<dbReference type="Proteomes" id="UP001501920">
    <property type="component" value="Chromosome 20"/>
</dbReference>
<dbReference type="PRINTS" id="PR01638">
    <property type="entry name" value="MHCCLASSI"/>
</dbReference>
<reference evidence="4 5" key="1">
    <citation type="submission" date="2020-10" db="EMBL/GenBank/DDBJ databases">
        <title>Pygocentrus nattereri (red-bellied piranha) genome, fPygNat1, primary haplotype.</title>
        <authorList>
            <person name="Myers G."/>
            <person name="Meyer A."/>
            <person name="Karagic N."/>
            <person name="Pippel M."/>
            <person name="Winkler S."/>
            <person name="Tracey A."/>
            <person name="Wood J."/>
            <person name="Formenti G."/>
            <person name="Howe K."/>
            <person name="Fedrigo O."/>
            <person name="Jarvis E.D."/>
        </authorList>
    </citation>
    <scope>NUCLEOTIDE SEQUENCE [LARGE SCALE GENOMIC DNA]</scope>
</reference>
<dbReference type="AlphaFoldDB" id="A0A3B4C138"/>
<dbReference type="Ensembl" id="ENSPNAT00000006816.2">
    <property type="protein sequence ID" value="ENSPNAP00000004546.2"/>
    <property type="gene ID" value="ENSPNAG00000011010.2"/>
</dbReference>
<accession>A0A3B4C138</accession>
<evidence type="ECO:0000259" key="3">
    <source>
        <dbReference type="Pfam" id="PF00129"/>
    </source>
</evidence>
<dbReference type="STRING" id="42514.ENSPNAP00000004546"/>
<evidence type="ECO:0000313" key="4">
    <source>
        <dbReference type="Ensembl" id="ENSPNAP00000004546.2"/>
    </source>
</evidence>
<evidence type="ECO:0000256" key="1">
    <source>
        <dbReference type="ARBA" id="ARBA00023180"/>
    </source>
</evidence>
<dbReference type="OMA" id="QATHYDS"/>
<dbReference type="PANTHER" id="PTHR16675">
    <property type="entry name" value="MHC CLASS I-RELATED"/>
    <property type="match status" value="1"/>
</dbReference>
<dbReference type="InterPro" id="IPR011161">
    <property type="entry name" value="MHC_I-like_Ag-recog"/>
</dbReference>
<dbReference type="InterPro" id="IPR001039">
    <property type="entry name" value="MHC_I_a_a1/a2"/>
</dbReference>
<dbReference type="GO" id="GO:0009897">
    <property type="term" value="C:external side of plasma membrane"/>
    <property type="evidence" value="ECO:0007669"/>
    <property type="project" value="TreeGrafter"/>
</dbReference>
<reference evidence="4" key="3">
    <citation type="submission" date="2025-09" db="UniProtKB">
        <authorList>
            <consortium name="Ensembl"/>
        </authorList>
    </citation>
    <scope>IDENTIFICATION</scope>
</reference>
<feature type="domain" description="MHC class I-like antigen recognition-like" evidence="3">
    <location>
        <begin position="18"/>
        <end position="177"/>
    </location>
</feature>
<comment type="similarity">
    <text evidence="2">Belongs to the MHC class I family.</text>
</comment>